<reference evidence="11 12" key="1">
    <citation type="submission" date="2024-03" db="EMBL/GenBank/DDBJ databases">
        <authorList>
            <person name="Gkanogiannis A."/>
            <person name="Becerra Lopez-Lavalle L."/>
        </authorList>
    </citation>
    <scope>NUCLEOTIDE SEQUENCE [LARGE SCALE GENOMIC DNA]</scope>
</reference>
<keyword evidence="4 10" id="KW-0812">Transmembrane</keyword>
<comment type="subcellular location">
    <subcellularLocation>
        <location evidence="1">Endoplasmic reticulum membrane</location>
        <topology evidence="1">Multi-pass membrane protein</topology>
    </subcellularLocation>
</comment>
<evidence type="ECO:0000256" key="5">
    <source>
        <dbReference type="ARBA" id="ARBA00022824"/>
    </source>
</evidence>
<evidence type="ECO:0000256" key="4">
    <source>
        <dbReference type="ARBA" id="ARBA00022692"/>
    </source>
</evidence>
<feature type="compositionally biased region" description="Basic residues" evidence="9">
    <location>
        <begin position="108"/>
        <end position="118"/>
    </location>
</feature>
<dbReference type="PANTHER" id="PTHR13202">
    <property type="entry name" value="MICROSOMAL SIGNAL PEPTIDASE 12 KDA SUBUNIT"/>
    <property type="match status" value="1"/>
</dbReference>
<evidence type="ECO:0000256" key="3">
    <source>
        <dbReference type="ARBA" id="ARBA00017059"/>
    </source>
</evidence>
<evidence type="ECO:0000256" key="2">
    <source>
        <dbReference type="ARBA" id="ARBA00005245"/>
    </source>
</evidence>
<keyword evidence="5" id="KW-0256">Endoplasmic reticulum</keyword>
<dbReference type="PANTHER" id="PTHR13202:SF0">
    <property type="entry name" value="SIGNAL PEPTIDASE COMPLEX SUBUNIT 1"/>
    <property type="match status" value="1"/>
</dbReference>
<evidence type="ECO:0000256" key="10">
    <source>
        <dbReference type="SAM" id="Phobius"/>
    </source>
</evidence>
<gene>
    <name evidence="11" type="ORF">CITCOLO1_LOCUS1615</name>
</gene>
<dbReference type="InterPro" id="IPR009542">
    <property type="entry name" value="Spc1/SPCS1"/>
</dbReference>
<dbReference type="EMBL" id="OZ021735">
    <property type="protein sequence ID" value="CAK9310013.1"/>
    <property type="molecule type" value="Genomic_DNA"/>
</dbReference>
<comment type="function">
    <text evidence="8">Component of the signal peptidase complex (SPC) which catalyzes the cleavage of N-terminal signal sequences from nascent proteins as they are translocated into the lumen of the endoplasmic reticulum. Dispensable for SPC enzymatic activity.</text>
</comment>
<organism evidence="11 12">
    <name type="scientific">Citrullus colocynthis</name>
    <name type="common">colocynth</name>
    <dbReference type="NCBI Taxonomy" id="252529"/>
    <lineage>
        <taxon>Eukaryota</taxon>
        <taxon>Viridiplantae</taxon>
        <taxon>Streptophyta</taxon>
        <taxon>Embryophyta</taxon>
        <taxon>Tracheophyta</taxon>
        <taxon>Spermatophyta</taxon>
        <taxon>Magnoliopsida</taxon>
        <taxon>eudicotyledons</taxon>
        <taxon>Gunneridae</taxon>
        <taxon>Pentapetalae</taxon>
        <taxon>rosids</taxon>
        <taxon>fabids</taxon>
        <taxon>Cucurbitales</taxon>
        <taxon>Cucurbitaceae</taxon>
        <taxon>Benincaseae</taxon>
        <taxon>Citrullus</taxon>
    </lineage>
</organism>
<evidence type="ECO:0000313" key="11">
    <source>
        <dbReference type="EMBL" id="CAK9310013.1"/>
    </source>
</evidence>
<protein>
    <recommendedName>
        <fullName evidence="3">Signal peptidase complex subunit 1</fullName>
    </recommendedName>
</protein>
<feature type="transmembrane region" description="Helical" evidence="10">
    <location>
        <begin position="60"/>
        <end position="81"/>
    </location>
</feature>
<dbReference type="Proteomes" id="UP001642487">
    <property type="component" value="Chromosome 1"/>
</dbReference>
<evidence type="ECO:0000256" key="1">
    <source>
        <dbReference type="ARBA" id="ARBA00004477"/>
    </source>
</evidence>
<evidence type="ECO:0000256" key="7">
    <source>
        <dbReference type="ARBA" id="ARBA00023136"/>
    </source>
</evidence>
<dbReference type="Pfam" id="PF06645">
    <property type="entry name" value="SPC12"/>
    <property type="match status" value="1"/>
</dbReference>
<evidence type="ECO:0000256" key="6">
    <source>
        <dbReference type="ARBA" id="ARBA00022989"/>
    </source>
</evidence>
<feature type="region of interest" description="Disordered" evidence="9">
    <location>
        <begin position="97"/>
        <end position="118"/>
    </location>
</feature>
<evidence type="ECO:0000256" key="8">
    <source>
        <dbReference type="ARBA" id="ARBA00045204"/>
    </source>
</evidence>
<evidence type="ECO:0000313" key="12">
    <source>
        <dbReference type="Proteomes" id="UP001642487"/>
    </source>
</evidence>
<name>A0ABP0XTE2_9ROSI</name>
<comment type="similarity">
    <text evidence="2">Belongs to the SPCS1 family.</text>
</comment>
<keyword evidence="6 10" id="KW-1133">Transmembrane helix</keyword>
<accession>A0ABP0XTE2</accession>
<keyword evidence="12" id="KW-1185">Reference proteome</keyword>
<keyword evidence="7 10" id="KW-0472">Membrane</keyword>
<sequence>MQYLRLIIPLWTAHRRLQIRLQMDWLGRKLAEKLMQIMLVAFAMVAFSTGFVMGSFQMMILVYAGAVFLTTLITVPNWPFFNHHPLNWLDPSVAEKYPKPQSQEPGILKKKPAKKHKSNPMSIFFKEVTDGDAHRLAREAIEFGCNG</sequence>
<proteinExistence type="inferred from homology"/>
<evidence type="ECO:0000256" key="9">
    <source>
        <dbReference type="SAM" id="MobiDB-lite"/>
    </source>
</evidence>
<feature type="transmembrane region" description="Helical" evidence="10">
    <location>
        <begin position="34"/>
        <end position="53"/>
    </location>
</feature>